<sequence length="483" mass="55197">FYSDLNAGGKKWPAAKNPCLNSSFLTLPGGVVYQDKNATARRISSARLHKIKELKNEIFDLERKIEASSLENVALKDLTRRHARAIDRYDNAESHLQELLAGHRNEMRDLRKLLKMSQENEKNTGRELKKVEAELRRTKGDLKTLVVLSEDKALAEREELNRRLSVLNETLEAKDERIQSLEMQLKLNNSIFSRQLASESKKLLEATMITKDLLVEINIVQQKIKEKDRQLYIKNIYANRMPKALRDRSDWVPNDQIDRSVQVDKESFRELLLSQHQKTEKSPIQLKKKEKRGDKGGEDKAKEVCSDTQGRKKKQATKKVPMPETSKRTHRVLMEEHKIQLIKEMEKQTEFFEEELKSLTKSEQSPQSDSVKENNQEGEAVEGVQKEEKKTYEQQKKKDRSEGAVPSKDPTRLKKKYISSEAVENLHQGLHTSGAKCKAGSLSSLRWAGQSCSNTAVSRGKISFGAYEPSFGQTPLARQDGAS</sequence>
<protein>
    <recommendedName>
        <fullName evidence="3">Lebercilin-like protein</fullName>
    </recommendedName>
    <alternativeName>
        <fullName evidence="4">Leber congenital amaurosis 5-like protein</fullName>
    </alternativeName>
</protein>
<evidence type="ECO:0000313" key="9">
    <source>
        <dbReference type="Proteomes" id="UP000524451"/>
    </source>
</evidence>
<dbReference type="InterPro" id="IPR026188">
    <property type="entry name" value="Lebercilin-like"/>
</dbReference>
<dbReference type="AlphaFoldDB" id="A0A7L3QTC0"/>
<dbReference type="PANTHER" id="PTHR16650">
    <property type="entry name" value="C21ORF13-RELATED"/>
    <property type="match status" value="1"/>
</dbReference>
<accession>A0A7L3QTC0</accession>
<evidence type="ECO:0000256" key="3">
    <source>
        <dbReference type="ARBA" id="ARBA00041189"/>
    </source>
</evidence>
<evidence type="ECO:0000256" key="5">
    <source>
        <dbReference type="SAM" id="Coils"/>
    </source>
</evidence>
<dbReference type="Pfam" id="PF15619">
    <property type="entry name" value="Lebercilin"/>
    <property type="match status" value="1"/>
</dbReference>
<evidence type="ECO:0000256" key="6">
    <source>
        <dbReference type="SAM" id="MobiDB-lite"/>
    </source>
</evidence>
<feature type="domain" description="Lebercilin" evidence="7">
    <location>
        <begin position="40"/>
        <end position="231"/>
    </location>
</feature>
<reference evidence="8 9" key="1">
    <citation type="submission" date="2019-09" db="EMBL/GenBank/DDBJ databases">
        <title>Bird 10,000 Genomes (B10K) Project - Family phase.</title>
        <authorList>
            <person name="Zhang G."/>
        </authorList>
    </citation>
    <scope>NUCLEOTIDE SEQUENCE [LARGE SCALE GENOMIC DNA]</scope>
    <source>
        <strain evidence="8">OUT-0056</strain>
        <tissue evidence="8">Blood</tissue>
    </source>
</reference>
<feature type="compositionally biased region" description="Basic and acidic residues" evidence="6">
    <location>
        <begin position="291"/>
        <end position="305"/>
    </location>
</feature>
<comment type="caution">
    <text evidence="8">The sequence shown here is derived from an EMBL/GenBank/DDBJ whole genome shotgun (WGS) entry which is preliminary data.</text>
</comment>
<name>A0A7L3QTC0_9SYLV</name>
<dbReference type="PANTHER" id="PTHR16650:SF9">
    <property type="entry name" value="LEBERCILIN-LIKE PROTEIN"/>
    <property type="match status" value="1"/>
</dbReference>
<organism evidence="8 9">
    <name type="scientific">Cettia cetti</name>
    <dbReference type="NCBI Taxonomy" id="68486"/>
    <lineage>
        <taxon>Eukaryota</taxon>
        <taxon>Metazoa</taxon>
        <taxon>Chordata</taxon>
        <taxon>Craniata</taxon>
        <taxon>Vertebrata</taxon>
        <taxon>Euteleostomi</taxon>
        <taxon>Archelosauria</taxon>
        <taxon>Archosauria</taxon>
        <taxon>Dinosauria</taxon>
        <taxon>Saurischia</taxon>
        <taxon>Theropoda</taxon>
        <taxon>Coelurosauria</taxon>
        <taxon>Aves</taxon>
        <taxon>Neognathae</taxon>
        <taxon>Neoaves</taxon>
        <taxon>Telluraves</taxon>
        <taxon>Australaves</taxon>
        <taxon>Passeriformes</taxon>
        <taxon>Sylvioidea</taxon>
        <taxon>Sylviidae</taxon>
        <taxon>Acrocephalinae</taxon>
        <taxon>Cettia</taxon>
    </lineage>
</organism>
<evidence type="ECO:0000313" key="8">
    <source>
        <dbReference type="EMBL" id="NXV05001.1"/>
    </source>
</evidence>
<proteinExistence type="inferred from homology"/>
<dbReference type="GO" id="GO:0042073">
    <property type="term" value="P:intraciliary transport"/>
    <property type="evidence" value="ECO:0007669"/>
    <property type="project" value="TreeGrafter"/>
</dbReference>
<feature type="coiled-coil region" evidence="5">
    <location>
        <begin position="51"/>
        <end position="184"/>
    </location>
</feature>
<keyword evidence="9" id="KW-1185">Reference proteome</keyword>
<feature type="compositionally biased region" description="Basic and acidic residues" evidence="6">
    <location>
        <begin position="384"/>
        <end position="402"/>
    </location>
</feature>
<evidence type="ECO:0000259" key="7">
    <source>
        <dbReference type="Pfam" id="PF15619"/>
    </source>
</evidence>
<gene>
    <name evidence="8" type="primary">Lca5l</name>
    <name evidence="8" type="ORF">CETCET_R13305</name>
</gene>
<evidence type="ECO:0000256" key="2">
    <source>
        <dbReference type="ARBA" id="ARBA00023054"/>
    </source>
</evidence>
<feature type="region of interest" description="Disordered" evidence="6">
    <location>
        <begin position="353"/>
        <end position="416"/>
    </location>
</feature>
<dbReference type="GO" id="GO:0005930">
    <property type="term" value="C:axoneme"/>
    <property type="evidence" value="ECO:0007669"/>
    <property type="project" value="TreeGrafter"/>
</dbReference>
<keyword evidence="2 5" id="KW-0175">Coiled coil</keyword>
<evidence type="ECO:0000256" key="4">
    <source>
        <dbReference type="ARBA" id="ARBA00041402"/>
    </source>
</evidence>
<feature type="non-terminal residue" evidence="8">
    <location>
        <position position="483"/>
    </location>
</feature>
<dbReference type="InterPro" id="IPR028933">
    <property type="entry name" value="Lebercilin_dom"/>
</dbReference>
<feature type="region of interest" description="Disordered" evidence="6">
    <location>
        <begin position="274"/>
        <end position="337"/>
    </location>
</feature>
<feature type="non-terminal residue" evidence="8">
    <location>
        <position position="1"/>
    </location>
</feature>
<dbReference type="EMBL" id="VZUI01053622">
    <property type="protein sequence ID" value="NXV05001.1"/>
    <property type="molecule type" value="Genomic_DNA"/>
</dbReference>
<comment type="similarity">
    <text evidence="1">Belongs to the LCA5 family.</text>
</comment>
<dbReference type="Proteomes" id="UP000524451">
    <property type="component" value="Unassembled WGS sequence"/>
</dbReference>
<evidence type="ECO:0000256" key="1">
    <source>
        <dbReference type="ARBA" id="ARBA00010229"/>
    </source>
</evidence>